<keyword evidence="3" id="KW-0804">Transcription</keyword>
<organism evidence="5 6">
    <name type="scientific">Chitinophaga silvisoli</name>
    <dbReference type="NCBI Taxonomy" id="2291814"/>
    <lineage>
        <taxon>Bacteria</taxon>
        <taxon>Pseudomonadati</taxon>
        <taxon>Bacteroidota</taxon>
        <taxon>Chitinophagia</taxon>
        <taxon>Chitinophagales</taxon>
        <taxon>Chitinophagaceae</taxon>
        <taxon>Chitinophaga</taxon>
    </lineage>
</organism>
<dbReference type="Pfam" id="PF02311">
    <property type="entry name" value="AraC_binding"/>
    <property type="match status" value="1"/>
</dbReference>
<dbReference type="Proteomes" id="UP000261174">
    <property type="component" value="Unassembled WGS sequence"/>
</dbReference>
<dbReference type="SMART" id="SM00342">
    <property type="entry name" value="HTH_ARAC"/>
    <property type="match status" value="1"/>
</dbReference>
<dbReference type="Gene3D" id="1.10.10.60">
    <property type="entry name" value="Homeodomain-like"/>
    <property type="match status" value="1"/>
</dbReference>
<comment type="caution">
    <text evidence="5">The sequence shown here is derived from an EMBL/GenBank/DDBJ whole genome shotgun (WGS) entry which is preliminary data.</text>
</comment>
<evidence type="ECO:0000313" key="5">
    <source>
        <dbReference type="EMBL" id="RFM33532.1"/>
    </source>
</evidence>
<evidence type="ECO:0000313" key="6">
    <source>
        <dbReference type="Proteomes" id="UP000261174"/>
    </source>
</evidence>
<dbReference type="SUPFAM" id="SSF46689">
    <property type="entry name" value="Homeodomain-like"/>
    <property type="match status" value="1"/>
</dbReference>
<dbReference type="AlphaFoldDB" id="A0A3E1P032"/>
<dbReference type="GO" id="GO:0043565">
    <property type="term" value="F:sequence-specific DNA binding"/>
    <property type="evidence" value="ECO:0007669"/>
    <property type="project" value="InterPro"/>
</dbReference>
<dbReference type="SUPFAM" id="SSF51215">
    <property type="entry name" value="Regulatory protein AraC"/>
    <property type="match status" value="1"/>
</dbReference>
<gene>
    <name evidence="5" type="ORF">DXN04_16350</name>
</gene>
<dbReference type="PANTHER" id="PTHR43280">
    <property type="entry name" value="ARAC-FAMILY TRANSCRIPTIONAL REGULATOR"/>
    <property type="match status" value="1"/>
</dbReference>
<dbReference type="OrthoDB" id="1096411at2"/>
<dbReference type="Pfam" id="PF12833">
    <property type="entry name" value="HTH_18"/>
    <property type="match status" value="1"/>
</dbReference>
<feature type="domain" description="HTH araC/xylS-type" evidence="4">
    <location>
        <begin position="178"/>
        <end position="276"/>
    </location>
</feature>
<name>A0A3E1P032_9BACT</name>
<dbReference type="RefSeq" id="WP_116854455.1">
    <property type="nucleotide sequence ID" value="NZ_QTJV01000006.1"/>
</dbReference>
<keyword evidence="2" id="KW-0238">DNA-binding</keyword>
<dbReference type="PANTHER" id="PTHR43280:SF32">
    <property type="entry name" value="TRANSCRIPTIONAL REGULATORY PROTEIN"/>
    <property type="match status" value="1"/>
</dbReference>
<dbReference type="PROSITE" id="PS01124">
    <property type="entry name" value="HTH_ARAC_FAMILY_2"/>
    <property type="match status" value="1"/>
</dbReference>
<accession>A0A3E1P032</accession>
<dbReference type="InterPro" id="IPR009057">
    <property type="entry name" value="Homeodomain-like_sf"/>
</dbReference>
<evidence type="ECO:0000256" key="2">
    <source>
        <dbReference type="ARBA" id="ARBA00023125"/>
    </source>
</evidence>
<evidence type="ECO:0000256" key="3">
    <source>
        <dbReference type="ARBA" id="ARBA00023163"/>
    </source>
</evidence>
<keyword evidence="1" id="KW-0805">Transcription regulation</keyword>
<dbReference type="InterPro" id="IPR037923">
    <property type="entry name" value="HTH-like"/>
</dbReference>
<protein>
    <submittedName>
        <fullName evidence="5">AraC family transcriptional regulator</fullName>
    </submittedName>
</protein>
<evidence type="ECO:0000256" key="1">
    <source>
        <dbReference type="ARBA" id="ARBA00023015"/>
    </source>
</evidence>
<keyword evidence="6" id="KW-1185">Reference proteome</keyword>
<evidence type="ECO:0000259" key="4">
    <source>
        <dbReference type="PROSITE" id="PS01124"/>
    </source>
</evidence>
<proteinExistence type="predicted"/>
<sequence>MNKPIRIALHTNELDTFGVDVLPMKKIDESLHEAHRDDHYMLIIQQKGTTELEIDYTAMRIKGASLCFVTPGQVHRYFKRTNLSGWYVFIDTSLVPDQYREIFETYQHFRQVVDIDKDDMLFAGTLLLAQLLNQESHALTRSIVASQVHALLGMAAARILQSSLAAHPVNGQPYNIAKQFKQLIRANFKTIKQVQHYASALNITPLYLNEVIREITGFTASSWIQQEVLIEAQRMLVYTALDVKQIAWELGYEDHTYFSRFFKKHTGMTALEFRIKNHDMSNHPH</sequence>
<dbReference type="InterPro" id="IPR003313">
    <property type="entry name" value="AraC-bd"/>
</dbReference>
<dbReference type="InterPro" id="IPR018060">
    <property type="entry name" value="HTH_AraC"/>
</dbReference>
<dbReference type="GO" id="GO:0003700">
    <property type="term" value="F:DNA-binding transcription factor activity"/>
    <property type="evidence" value="ECO:0007669"/>
    <property type="project" value="InterPro"/>
</dbReference>
<reference evidence="5 6" key="1">
    <citation type="submission" date="2018-08" db="EMBL/GenBank/DDBJ databases">
        <title>Chitinophaga sp. K20C18050901, a novel bacterium isolated from forest soil.</title>
        <authorList>
            <person name="Wang C."/>
        </authorList>
    </citation>
    <scope>NUCLEOTIDE SEQUENCE [LARGE SCALE GENOMIC DNA]</scope>
    <source>
        <strain evidence="5 6">K20C18050901</strain>
    </source>
</reference>
<dbReference type="EMBL" id="QTJV01000006">
    <property type="protein sequence ID" value="RFM33532.1"/>
    <property type="molecule type" value="Genomic_DNA"/>
</dbReference>